<dbReference type="AlphaFoldDB" id="A0A9X6ST09"/>
<dbReference type="Pfam" id="PF01584">
    <property type="entry name" value="CheW"/>
    <property type="match status" value="1"/>
</dbReference>
<accession>A0A9X6ST09</accession>
<evidence type="ECO:0000313" key="2">
    <source>
        <dbReference type="EMBL" id="PDZ94313.1"/>
    </source>
</evidence>
<dbReference type="GO" id="GO:0006935">
    <property type="term" value="P:chemotaxis"/>
    <property type="evidence" value="ECO:0007669"/>
    <property type="project" value="InterPro"/>
</dbReference>
<dbReference type="SUPFAM" id="SSF50341">
    <property type="entry name" value="CheW-like"/>
    <property type="match status" value="1"/>
</dbReference>
<name>A0A9X6ST09_BACCE</name>
<evidence type="ECO:0000259" key="1">
    <source>
        <dbReference type="PROSITE" id="PS50851"/>
    </source>
</evidence>
<evidence type="ECO:0000313" key="3">
    <source>
        <dbReference type="Proteomes" id="UP000219922"/>
    </source>
</evidence>
<dbReference type="EMBL" id="NVMX01000219">
    <property type="protein sequence ID" value="PDZ94313.1"/>
    <property type="molecule type" value="Genomic_DNA"/>
</dbReference>
<proteinExistence type="predicted"/>
<dbReference type="InterPro" id="IPR036061">
    <property type="entry name" value="CheW-like_dom_sf"/>
</dbReference>
<dbReference type="InterPro" id="IPR039315">
    <property type="entry name" value="CheW"/>
</dbReference>
<reference evidence="2 3" key="1">
    <citation type="submission" date="2017-09" db="EMBL/GenBank/DDBJ databases">
        <title>Large-scale bioinformatics analysis of Bacillus genomes uncovers conserved roles of natural products in bacterial physiology.</title>
        <authorList>
            <consortium name="Agbiome Team Llc"/>
            <person name="Bleich R.M."/>
            <person name="Grubbs K.J."/>
            <person name="Santa Maria K.C."/>
            <person name="Allen S.E."/>
            <person name="Farag S."/>
            <person name="Shank E.A."/>
            <person name="Bowers A."/>
        </authorList>
    </citation>
    <scope>NUCLEOTIDE SEQUENCE [LARGE SCALE GENOMIC DNA]</scope>
    <source>
        <strain evidence="2 3">AFS092789</strain>
    </source>
</reference>
<dbReference type="SMART" id="SM00260">
    <property type="entry name" value="CheW"/>
    <property type="match status" value="1"/>
</dbReference>
<sequence>MFLMESTKNLTLNKQEYVVFELSDEYYCVKIDTLDKIIPTPLIRKVPNLPKYISGIIDFEEQIVPIIDLKERMKLPKTSGTEDFVLLFEHNDKLIGILADSIFELKETDVPPKKEFTYVSEHVRIFSDGTIRMDDKHFNKDRDSSEELVILLSIKKIYDIFKRELINNGTE</sequence>
<dbReference type="PROSITE" id="PS50851">
    <property type="entry name" value="CHEW"/>
    <property type="match status" value="1"/>
</dbReference>
<dbReference type="PANTHER" id="PTHR22617">
    <property type="entry name" value="CHEMOTAXIS SENSOR HISTIDINE KINASE-RELATED"/>
    <property type="match status" value="1"/>
</dbReference>
<dbReference type="PANTHER" id="PTHR22617:SF23">
    <property type="entry name" value="CHEMOTAXIS PROTEIN CHEW"/>
    <property type="match status" value="1"/>
</dbReference>
<dbReference type="GO" id="GO:0005829">
    <property type="term" value="C:cytosol"/>
    <property type="evidence" value="ECO:0007669"/>
    <property type="project" value="TreeGrafter"/>
</dbReference>
<dbReference type="Gene3D" id="2.40.50.180">
    <property type="entry name" value="CheA-289, Domain 4"/>
    <property type="match status" value="1"/>
</dbReference>
<gene>
    <name evidence="2" type="ORF">CON36_34500</name>
</gene>
<dbReference type="Gene3D" id="2.30.30.40">
    <property type="entry name" value="SH3 Domains"/>
    <property type="match status" value="1"/>
</dbReference>
<dbReference type="InterPro" id="IPR002545">
    <property type="entry name" value="CheW-lke_dom"/>
</dbReference>
<comment type="caution">
    <text evidence="2">The sequence shown here is derived from an EMBL/GenBank/DDBJ whole genome shotgun (WGS) entry which is preliminary data.</text>
</comment>
<dbReference type="GO" id="GO:0007165">
    <property type="term" value="P:signal transduction"/>
    <property type="evidence" value="ECO:0007669"/>
    <property type="project" value="InterPro"/>
</dbReference>
<protein>
    <recommendedName>
        <fullName evidence="1">CheW-like domain-containing protein</fullName>
    </recommendedName>
</protein>
<dbReference type="Proteomes" id="UP000219922">
    <property type="component" value="Unassembled WGS sequence"/>
</dbReference>
<feature type="domain" description="CheW-like" evidence="1">
    <location>
        <begin position="14"/>
        <end position="163"/>
    </location>
</feature>
<organism evidence="2 3">
    <name type="scientific">Bacillus cereus</name>
    <dbReference type="NCBI Taxonomy" id="1396"/>
    <lineage>
        <taxon>Bacteria</taxon>
        <taxon>Bacillati</taxon>
        <taxon>Bacillota</taxon>
        <taxon>Bacilli</taxon>
        <taxon>Bacillales</taxon>
        <taxon>Bacillaceae</taxon>
        <taxon>Bacillus</taxon>
        <taxon>Bacillus cereus group</taxon>
    </lineage>
</organism>